<dbReference type="Pfam" id="PF13377">
    <property type="entry name" value="Peripla_BP_3"/>
    <property type="match status" value="1"/>
</dbReference>
<proteinExistence type="predicted"/>
<dbReference type="PANTHER" id="PTHR30146:SF109">
    <property type="entry name" value="HTH-TYPE TRANSCRIPTIONAL REGULATOR GALS"/>
    <property type="match status" value="1"/>
</dbReference>
<dbReference type="RefSeq" id="WP_089234955.1">
    <property type="nucleotide sequence ID" value="NZ_FZOY01000010.1"/>
</dbReference>
<dbReference type="SUPFAM" id="SSF53822">
    <property type="entry name" value="Periplasmic binding protein-like I"/>
    <property type="match status" value="1"/>
</dbReference>
<dbReference type="OrthoDB" id="60111at2"/>
<dbReference type="AlphaFoldDB" id="A0A239LIX2"/>
<reference evidence="5 6" key="1">
    <citation type="submission" date="2017-06" db="EMBL/GenBank/DDBJ databases">
        <authorList>
            <person name="Kim H.J."/>
            <person name="Triplett B.A."/>
        </authorList>
    </citation>
    <scope>NUCLEOTIDE SEQUENCE [LARGE SCALE GENOMIC DNA]</scope>
    <source>
        <strain evidence="5 6">DSM 29339</strain>
    </source>
</reference>
<accession>A0A239LIX2</accession>
<dbReference type="PANTHER" id="PTHR30146">
    <property type="entry name" value="LACI-RELATED TRANSCRIPTIONAL REPRESSOR"/>
    <property type="match status" value="1"/>
</dbReference>
<keyword evidence="1" id="KW-0805">Transcription regulation</keyword>
<evidence type="ECO:0000313" key="6">
    <source>
        <dbReference type="Proteomes" id="UP000198426"/>
    </source>
</evidence>
<dbReference type="GO" id="GO:0003700">
    <property type="term" value="F:DNA-binding transcription factor activity"/>
    <property type="evidence" value="ECO:0007669"/>
    <property type="project" value="TreeGrafter"/>
</dbReference>
<evidence type="ECO:0000313" key="5">
    <source>
        <dbReference type="EMBL" id="SNT29848.1"/>
    </source>
</evidence>
<dbReference type="CDD" id="cd01392">
    <property type="entry name" value="HTH_LacI"/>
    <property type="match status" value="1"/>
</dbReference>
<dbReference type="Pfam" id="PF00356">
    <property type="entry name" value="LacI"/>
    <property type="match status" value="1"/>
</dbReference>
<dbReference type="InterPro" id="IPR010982">
    <property type="entry name" value="Lambda_DNA-bd_dom_sf"/>
</dbReference>
<dbReference type="PROSITE" id="PS00356">
    <property type="entry name" value="HTH_LACI_1"/>
    <property type="match status" value="1"/>
</dbReference>
<keyword evidence="3" id="KW-0804">Transcription</keyword>
<protein>
    <submittedName>
        <fullName evidence="5">Transcriptional regulator, LacI family</fullName>
    </submittedName>
</protein>
<organism evidence="5 6">
    <name type="scientific">Tropicimonas sediminicola</name>
    <dbReference type="NCBI Taxonomy" id="1031541"/>
    <lineage>
        <taxon>Bacteria</taxon>
        <taxon>Pseudomonadati</taxon>
        <taxon>Pseudomonadota</taxon>
        <taxon>Alphaproteobacteria</taxon>
        <taxon>Rhodobacterales</taxon>
        <taxon>Roseobacteraceae</taxon>
        <taxon>Tropicimonas</taxon>
    </lineage>
</organism>
<dbReference type="CDD" id="cd06267">
    <property type="entry name" value="PBP1_LacI_sugar_binding-like"/>
    <property type="match status" value="1"/>
</dbReference>
<dbReference type="InterPro" id="IPR046335">
    <property type="entry name" value="LacI/GalR-like_sensor"/>
</dbReference>
<dbReference type="PROSITE" id="PS50932">
    <property type="entry name" value="HTH_LACI_2"/>
    <property type="match status" value="1"/>
</dbReference>
<keyword evidence="2" id="KW-0238">DNA-binding</keyword>
<dbReference type="GO" id="GO:0000976">
    <property type="term" value="F:transcription cis-regulatory region binding"/>
    <property type="evidence" value="ECO:0007669"/>
    <property type="project" value="TreeGrafter"/>
</dbReference>
<gene>
    <name evidence="5" type="ORF">SAMN05421757_11010</name>
</gene>
<evidence type="ECO:0000256" key="2">
    <source>
        <dbReference type="ARBA" id="ARBA00023125"/>
    </source>
</evidence>
<dbReference type="Proteomes" id="UP000198426">
    <property type="component" value="Unassembled WGS sequence"/>
</dbReference>
<name>A0A239LIX2_9RHOB</name>
<dbReference type="Gene3D" id="1.10.260.40">
    <property type="entry name" value="lambda repressor-like DNA-binding domains"/>
    <property type="match status" value="1"/>
</dbReference>
<sequence>MQSDDKHRRATIHDVARAAGVSAATVSKVLRGVKTVRADNAERVHKAVSELGYRMDPLASGLRGEHRRIIGAVVPDLESPFFGKLVTELESLAEAAGYHMIVASSRESEAREADLAARMNDWRVAGCILVPVRSERGPGAEKLLDFGMTAVLVDRVSADERFDTVSADNHEASASVADLLIGRQGHKHILLHGATRISKAIRNRLAGFGERARALDPGVVIDELLSDEPLETQRAAIRSYFDGKVNGHRPTAIFSLSQHSTLLVLSEIRRMGLRIPEDVALVGFDDADWMQTTWPSITAVAQPVSAIAKRAMTALLARVEGEHTGFPVQYLEPCTLLVRQSAGQSETERPRRSGRSG</sequence>
<dbReference type="EMBL" id="FZOY01000010">
    <property type="protein sequence ID" value="SNT29848.1"/>
    <property type="molecule type" value="Genomic_DNA"/>
</dbReference>
<evidence type="ECO:0000259" key="4">
    <source>
        <dbReference type="PROSITE" id="PS50932"/>
    </source>
</evidence>
<keyword evidence="6" id="KW-1185">Reference proteome</keyword>
<feature type="domain" description="HTH lacI-type" evidence="4">
    <location>
        <begin position="10"/>
        <end position="64"/>
    </location>
</feature>
<dbReference type="SMART" id="SM00354">
    <property type="entry name" value="HTH_LACI"/>
    <property type="match status" value="1"/>
</dbReference>
<dbReference type="InterPro" id="IPR028082">
    <property type="entry name" value="Peripla_BP_I"/>
</dbReference>
<dbReference type="SUPFAM" id="SSF47413">
    <property type="entry name" value="lambda repressor-like DNA-binding domains"/>
    <property type="match status" value="1"/>
</dbReference>
<dbReference type="Gene3D" id="3.40.50.2300">
    <property type="match status" value="2"/>
</dbReference>
<evidence type="ECO:0000256" key="1">
    <source>
        <dbReference type="ARBA" id="ARBA00023015"/>
    </source>
</evidence>
<dbReference type="InterPro" id="IPR000843">
    <property type="entry name" value="HTH_LacI"/>
</dbReference>
<dbReference type="PRINTS" id="PR00036">
    <property type="entry name" value="HTHLACI"/>
</dbReference>
<evidence type="ECO:0000256" key="3">
    <source>
        <dbReference type="ARBA" id="ARBA00023163"/>
    </source>
</evidence>